<reference evidence="1" key="1">
    <citation type="submission" date="2007-10" db="EMBL/GenBank/DDBJ databases">
        <authorList>
            <person name="Fulton L."/>
            <person name="Clifton S."/>
            <person name="Fulton B."/>
            <person name="Xu J."/>
            <person name="Minx P."/>
            <person name="Pepin K.H."/>
            <person name="Johnson M."/>
            <person name="Thiruvilangam P."/>
            <person name="Bhonagiri V."/>
            <person name="Nash W.E."/>
            <person name="Mardis E.R."/>
            <person name="Wilson R.K."/>
        </authorList>
    </citation>
    <scope>NUCLEOTIDE SEQUENCE [LARGE SCALE GENOMIC DNA]</scope>
    <source>
        <strain evidence="1">DSM 17216</strain>
    </source>
</reference>
<dbReference type="HOGENOM" id="CLU_138985_0_0_10"/>
<dbReference type="EMBL" id="ABFK02000017">
    <property type="protein sequence ID" value="EDS03646.1"/>
    <property type="molecule type" value="Genomic_DNA"/>
</dbReference>
<gene>
    <name evidence="1" type="ORF">ALIPUT_00697</name>
</gene>
<protein>
    <submittedName>
        <fullName evidence="1">Uncharacterized protein</fullName>
    </submittedName>
</protein>
<name>B0MUJ1_9BACT</name>
<dbReference type="eggNOG" id="ENOG502ZMKC">
    <property type="taxonomic scope" value="Bacteria"/>
</dbReference>
<dbReference type="GeneID" id="73803705"/>
<dbReference type="OrthoDB" id="1007413at2"/>
<evidence type="ECO:0000313" key="1">
    <source>
        <dbReference type="EMBL" id="EDS03646.1"/>
    </source>
</evidence>
<evidence type="ECO:0000313" key="2">
    <source>
        <dbReference type="Proteomes" id="UP000005819"/>
    </source>
</evidence>
<comment type="caution">
    <text evidence="1">The sequence shown here is derived from an EMBL/GenBank/DDBJ whole genome shotgun (WGS) entry which is preliminary data.</text>
</comment>
<accession>B0MUJ1</accession>
<proteinExistence type="predicted"/>
<dbReference type="Proteomes" id="UP000005819">
    <property type="component" value="Unassembled WGS sequence"/>
</dbReference>
<reference evidence="1" key="2">
    <citation type="submission" date="2013-09" db="EMBL/GenBank/DDBJ databases">
        <title>Draft genome sequence of Alistipes putredinis (DSM 17216).</title>
        <authorList>
            <person name="Sudarsanam P."/>
            <person name="Ley R."/>
            <person name="Guruge J."/>
            <person name="Turnbaugh P.J."/>
            <person name="Mahowald M."/>
            <person name="Liep D."/>
            <person name="Gordon J."/>
        </authorList>
    </citation>
    <scope>NUCLEOTIDE SEQUENCE</scope>
    <source>
        <strain evidence="1">DSM 17216</strain>
    </source>
</reference>
<keyword evidence="2" id="KW-1185">Reference proteome</keyword>
<dbReference type="AlphaFoldDB" id="B0MUJ1"/>
<organism evidence="1 2">
    <name type="scientific">Alistipes putredinis DSM 17216</name>
    <dbReference type="NCBI Taxonomy" id="445970"/>
    <lineage>
        <taxon>Bacteria</taxon>
        <taxon>Pseudomonadati</taxon>
        <taxon>Bacteroidota</taxon>
        <taxon>Bacteroidia</taxon>
        <taxon>Bacteroidales</taxon>
        <taxon>Rikenellaceae</taxon>
        <taxon>Alistipes</taxon>
    </lineage>
</organism>
<sequence length="138" mass="15121">MLDNILKSASALGACERLDKVKNFHSLTSLFFTPQGLEFCHKNNFPPLGIFQAHKNEVSDCNMYVDCGCIRLDKRKYICLVGNTSAEIEASGVDFVHTVILMHGASATINASNYAVIKVVNISGSKVEINKDKTVIVL</sequence>
<dbReference type="RefSeq" id="WP_004329529.1">
    <property type="nucleotide sequence ID" value="NZ_DS499580.1"/>
</dbReference>